<accession>A0A087TLG7</accession>
<sequence length="48" mass="5400">MNGQNFKVQILLFQKFTFMLQLVLDAAGQPQRVYGSSSDNLNIPDKAI</sequence>
<evidence type="ECO:0000256" key="1">
    <source>
        <dbReference type="SAM" id="SignalP"/>
    </source>
</evidence>
<gene>
    <name evidence="2" type="ORF">X975_15871</name>
</gene>
<keyword evidence="1" id="KW-0732">Signal</keyword>
<dbReference type="AlphaFoldDB" id="A0A087TLG7"/>
<dbReference type="EMBL" id="KK115764">
    <property type="protein sequence ID" value="KFM65956.1"/>
    <property type="molecule type" value="Genomic_DNA"/>
</dbReference>
<proteinExistence type="predicted"/>
<feature type="signal peptide" evidence="1">
    <location>
        <begin position="1"/>
        <end position="28"/>
    </location>
</feature>
<evidence type="ECO:0000313" key="3">
    <source>
        <dbReference type="Proteomes" id="UP000054359"/>
    </source>
</evidence>
<reference evidence="2 3" key="1">
    <citation type="submission" date="2013-11" db="EMBL/GenBank/DDBJ databases">
        <title>Genome sequencing of Stegodyphus mimosarum.</title>
        <authorList>
            <person name="Bechsgaard J."/>
        </authorList>
    </citation>
    <scope>NUCLEOTIDE SEQUENCE [LARGE SCALE GENOMIC DNA]</scope>
</reference>
<feature type="chain" id="PRO_5001829754" evidence="1">
    <location>
        <begin position="29"/>
        <end position="48"/>
    </location>
</feature>
<organism evidence="2 3">
    <name type="scientific">Stegodyphus mimosarum</name>
    <name type="common">African social velvet spider</name>
    <dbReference type="NCBI Taxonomy" id="407821"/>
    <lineage>
        <taxon>Eukaryota</taxon>
        <taxon>Metazoa</taxon>
        <taxon>Ecdysozoa</taxon>
        <taxon>Arthropoda</taxon>
        <taxon>Chelicerata</taxon>
        <taxon>Arachnida</taxon>
        <taxon>Araneae</taxon>
        <taxon>Araneomorphae</taxon>
        <taxon>Entelegynae</taxon>
        <taxon>Eresoidea</taxon>
        <taxon>Eresidae</taxon>
        <taxon>Stegodyphus</taxon>
    </lineage>
</organism>
<dbReference type="Proteomes" id="UP000054359">
    <property type="component" value="Unassembled WGS sequence"/>
</dbReference>
<evidence type="ECO:0000313" key="2">
    <source>
        <dbReference type="EMBL" id="KFM65956.1"/>
    </source>
</evidence>
<protein>
    <submittedName>
        <fullName evidence="2">Uncharacterized protein</fullName>
    </submittedName>
</protein>
<keyword evidence="3" id="KW-1185">Reference proteome</keyword>
<name>A0A087TLG7_STEMI</name>
<feature type="non-terminal residue" evidence="2">
    <location>
        <position position="48"/>
    </location>
</feature>